<accession>A0A6M4A6R4</accession>
<proteinExistence type="predicted"/>
<organism evidence="4 5">
    <name type="scientific">Undibacterium piscinae</name>
    <dbReference type="NCBI Taxonomy" id="2495591"/>
    <lineage>
        <taxon>Bacteria</taxon>
        <taxon>Pseudomonadati</taxon>
        <taxon>Pseudomonadota</taxon>
        <taxon>Betaproteobacteria</taxon>
        <taxon>Burkholderiales</taxon>
        <taxon>Oxalobacteraceae</taxon>
        <taxon>Undibacterium</taxon>
    </lineage>
</organism>
<evidence type="ECO:0000259" key="2">
    <source>
        <dbReference type="Pfam" id="PF13681"/>
    </source>
</evidence>
<gene>
    <name evidence="4" type="ORF">EJG51_011745</name>
</gene>
<dbReference type="Proteomes" id="UP000274350">
    <property type="component" value="Chromosome"/>
</dbReference>
<dbReference type="OrthoDB" id="8590881at2"/>
<feature type="transmembrane region" description="Helical" evidence="1">
    <location>
        <begin position="12"/>
        <end position="31"/>
    </location>
</feature>
<evidence type="ECO:0000259" key="3">
    <source>
        <dbReference type="Pfam" id="PF14341"/>
    </source>
</evidence>
<keyword evidence="1" id="KW-0472">Membrane</keyword>
<protein>
    <submittedName>
        <fullName evidence="4">Uncharacterized protein</fullName>
    </submittedName>
</protein>
<feature type="domain" description="Type 4 fimbrial biogenesis protein PilX N-terminal" evidence="3">
    <location>
        <begin position="10"/>
        <end position="55"/>
    </location>
</feature>
<dbReference type="InterPro" id="IPR025746">
    <property type="entry name" value="PilX_N_dom"/>
</dbReference>
<dbReference type="Pfam" id="PF13681">
    <property type="entry name" value="PilX"/>
    <property type="match status" value="1"/>
</dbReference>
<keyword evidence="1" id="KW-0812">Transmembrane</keyword>
<evidence type="ECO:0000256" key="1">
    <source>
        <dbReference type="SAM" id="Phobius"/>
    </source>
</evidence>
<name>A0A6M4A6R4_9BURK</name>
<sequence length="174" mass="18149">MNKEQKTQNGFVLIVSLILLVAVTLFVMAGMRSSTVSERMAGSHMDRGRAKLAAEQAITQGLAALRTGGSICVEVGCTSANLATTGVAYTTAVLPSAWSDTNAIDVTTATGQLTSAKYLINWLNNSSFTNPVPPSVIPTGKEDCKAYSIMGRGVGLASTSVVVLQTIAYVCPTD</sequence>
<dbReference type="InterPro" id="IPR025205">
    <property type="entry name" value="PilX/PilW_C"/>
</dbReference>
<keyword evidence="5" id="KW-1185">Reference proteome</keyword>
<dbReference type="KEGG" id="upi:EJG51_011745"/>
<feature type="domain" description="PilX/PilW C-terminal" evidence="2">
    <location>
        <begin position="89"/>
        <end position="167"/>
    </location>
</feature>
<keyword evidence="1" id="KW-1133">Transmembrane helix</keyword>
<dbReference type="Pfam" id="PF14341">
    <property type="entry name" value="PilX_N"/>
    <property type="match status" value="1"/>
</dbReference>
<dbReference type="AlphaFoldDB" id="A0A6M4A6R4"/>
<reference evidence="4 5" key="1">
    <citation type="journal article" date="2019" name="Int. J. Syst. Evol. Microbiol.">
        <title>Undibacterium piscinae sp. nov., isolated from Korean shiner intestine.</title>
        <authorList>
            <person name="Lee S.Y."/>
            <person name="Kang W."/>
            <person name="Kim P.S."/>
            <person name="Kim H.S."/>
            <person name="Sung H."/>
            <person name="Shin N.R."/>
            <person name="Whon T.W."/>
            <person name="Yun J.H."/>
            <person name="Lee J.Y."/>
            <person name="Lee J.Y."/>
            <person name="Jung M.J."/>
            <person name="Jeong Y.S."/>
            <person name="Tak E.J."/>
            <person name="Han J.E."/>
            <person name="Hyun D.W."/>
            <person name="Kang M.S."/>
            <person name="Lee K.E."/>
            <person name="Lee B.H."/>
            <person name="Bae J.W."/>
        </authorList>
    </citation>
    <scope>NUCLEOTIDE SEQUENCE [LARGE SCALE GENOMIC DNA]</scope>
    <source>
        <strain evidence="4 5">S11R28</strain>
    </source>
</reference>
<evidence type="ECO:0000313" key="4">
    <source>
        <dbReference type="EMBL" id="QJQ06410.1"/>
    </source>
</evidence>
<dbReference type="EMBL" id="CP051152">
    <property type="protein sequence ID" value="QJQ06410.1"/>
    <property type="molecule type" value="Genomic_DNA"/>
</dbReference>
<evidence type="ECO:0000313" key="5">
    <source>
        <dbReference type="Proteomes" id="UP000274350"/>
    </source>
</evidence>